<dbReference type="PANTHER" id="PTHR47331">
    <property type="entry name" value="PHD-TYPE DOMAIN-CONTAINING PROTEIN"/>
    <property type="match status" value="1"/>
</dbReference>
<reference evidence="2" key="1">
    <citation type="submission" date="2020-08" db="EMBL/GenBank/DDBJ databases">
        <title>Multicomponent nature underlies the extraordinary mechanical properties of spider dragline silk.</title>
        <authorList>
            <person name="Kono N."/>
            <person name="Nakamura H."/>
            <person name="Mori M."/>
            <person name="Yoshida Y."/>
            <person name="Ohtoshi R."/>
            <person name="Malay A.D."/>
            <person name="Moran D.A.P."/>
            <person name="Tomita M."/>
            <person name="Numata K."/>
            <person name="Arakawa K."/>
        </authorList>
    </citation>
    <scope>NUCLEOTIDE SEQUENCE</scope>
</reference>
<dbReference type="InterPro" id="IPR040676">
    <property type="entry name" value="DUF5641"/>
</dbReference>
<proteinExistence type="predicted"/>
<protein>
    <submittedName>
        <fullName evidence="2">Integrase catalytic domain-containing protein</fullName>
    </submittedName>
</protein>
<sequence>MPFPEPHTAPDSFSLSSRWSLIQRLRDTFWARWSSEYLNELQRRTKWTDVKENLKVGQLVLLKNASQIPMKWTLARVIKIHPGEDGLVRVVDVKTVKGTFTRAVTNLLPLPGDVGLSLNGGGMLSQRKTNCKQKKNFCHHVWEKAPPRLEESFFPLNDFFFYYLLLILLCNRQLEIRFAMC</sequence>
<evidence type="ECO:0000313" key="2">
    <source>
        <dbReference type="EMBL" id="GFS42643.1"/>
    </source>
</evidence>
<dbReference type="OrthoDB" id="6436503at2759"/>
<dbReference type="PANTHER" id="PTHR47331:SF6">
    <property type="entry name" value="DOUBLECORTIN DOMAIN-CONTAINING PROTEIN"/>
    <property type="match status" value="1"/>
</dbReference>
<dbReference type="EMBL" id="BMAV01025573">
    <property type="protein sequence ID" value="GFS42643.1"/>
    <property type="molecule type" value="Genomic_DNA"/>
</dbReference>
<name>A0A8X6IGW5_9ARAC</name>
<feature type="domain" description="DUF5641" evidence="1">
    <location>
        <begin position="17"/>
        <end position="110"/>
    </location>
</feature>
<comment type="caution">
    <text evidence="2">The sequence shown here is derived from an EMBL/GenBank/DDBJ whole genome shotgun (WGS) entry which is preliminary data.</text>
</comment>
<dbReference type="AlphaFoldDB" id="A0A8X6IGW5"/>
<keyword evidence="3" id="KW-1185">Reference proteome</keyword>
<evidence type="ECO:0000313" key="3">
    <source>
        <dbReference type="Proteomes" id="UP000886998"/>
    </source>
</evidence>
<evidence type="ECO:0000259" key="1">
    <source>
        <dbReference type="Pfam" id="PF18701"/>
    </source>
</evidence>
<organism evidence="2 3">
    <name type="scientific">Trichonephila inaurata madagascariensis</name>
    <dbReference type="NCBI Taxonomy" id="2747483"/>
    <lineage>
        <taxon>Eukaryota</taxon>
        <taxon>Metazoa</taxon>
        <taxon>Ecdysozoa</taxon>
        <taxon>Arthropoda</taxon>
        <taxon>Chelicerata</taxon>
        <taxon>Arachnida</taxon>
        <taxon>Araneae</taxon>
        <taxon>Araneomorphae</taxon>
        <taxon>Entelegynae</taxon>
        <taxon>Araneoidea</taxon>
        <taxon>Nephilidae</taxon>
        <taxon>Trichonephila</taxon>
        <taxon>Trichonephila inaurata</taxon>
    </lineage>
</organism>
<gene>
    <name evidence="2" type="ORF">TNIN_490691</name>
</gene>
<dbReference type="Pfam" id="PF18701">
    <property type="entry name" value="DUF5641"/>
    <property type="match status" value="1"/>
</dbReference>
<dbReference type="Proteomes" id="UP000886998">
    <property type="component" value="Unassembled WGS sequence"/>
</dbReference>
<accession>A0A8X6IGW5</accession>